<dbReference type="Pfam" id="PF12728">
    <property type="entry name" value="HTH_17"/>
    <property type="match status" value="1"/>
</dbReference>
<sequence length="76" mass="8200">MSLSTPAHPVVGDRLLTEQEAASMLGLKPATLRTWRSTGHTPQPRHVKVSARAVRYRLSDVQAHIADLSDGSEVAA</sequence>
<reference evidence="2" key="1">
    <citation type="submission" date="2022-05" db="EMBL/GenBank/DDBJ databases">
        <title>Genomic analysis of Brachybacterium sp. CBA3104.</title>
        <authorList>
            <person name="Roh S.W."/>
            <person name="Kim Y.B."/>
            <person name="Kim Y."/>
        </authorList>
    </citation>
    <scope>NUCLEOTIDE SEQUENCE</scope>
    <source>
        <strain evidence="2">CBA3104</strain>
    </source>
</reference>
<dbReference type="EMBL" id="CP097218">
    <property type="protein sequence ID" value="UQN29585.1"/>
    <property type="molecule type" value="Genomic_DNA"/>
</dbReference>
<dbReference type="Gene3D" id="1.10.260.40">
    <property type="entry name" value="lambda repressor-like DNA-binding domains"/>
    <property type="match status" value="1"/>
</dbReference>
<name>A0ABY4N861_9MICO</name>
<dbReference type="Proteomes" id="UP001055868">
    <property type="component" value="Chromosome"/>
</dbReference>
<dbReference type="InterPro" id="IPR009061">
    <property type="entry name" value="DNA-bd_dom_put_sf"/>
</dbReference>
<keyword evidence="3" id="KW-1185">Reference proteome</keyword>
<evidence type="ECO:0000313" key="3">
    <source>
        <dbReference type="Proteomes" id="UP001055868"/>
    </source>
</evidence>
<dbReference type="RefSeq" id="WP_249478778.1">
    <property type="nucleotide sequence ID" value="NZ_CP097218.1"/>
</dbReference>
<gene>
    <name evidence="2" type="ORF">M4486_18450</name>
</gene>
<evidence type="ECO:0000259" key="1">
    <source>
        <dbReference type="Pfam" id="PF12728"/>
    </source>
</evidence>
<dbReference type="InterPro" id="IPR041657">
    <property type="entry name" value="HTH_17"/>
</dbReference>
<dbReference type="SUPFAM" id="SSF46955">
    <property type="entry name" value="Putative DNA-binding domain"/>
    <property type="match status" value="1"/>
</dbReference>
<protein>
    <submittedName>
        <fullName evidence="2">Helix-turn-helix domain-containing protein</fullName>
    </submittedName>
</protein>
<evidence type="ECO:0000313" key="2">
    <source>
        <dbReference type="EMBL" id="UQN29585.1"/>
    </source>
</evidence>
<dbReference type="InterPro" id="IPR010982">
    <property type="entry name" value="Lambda_DNA-bd_dom_sf"/>
</dbReference>
<accession>A0ABY4N861</accession>
<feature type="domain" description="Helix-turn-helix" evidence="1">
    <location>
        <begin position="15"/>
        <end position="66"/>
    </location>
</feature>
<organism evidence="2 3">
    <name type="scientific">Brachybacterium kimchii</name>
    <dbReference type="NCBI Taxonomy" id="2942909"/>
    <lineage>
        <taxon>Bacteria</taxon>
        <taxon>Bacillati</taxon>
        <taxon>Actinomycetota</taxon>
        <taxon>Actinomycetes</taxon>
        <taxon>Micrococcales</taxon>
        <taxon>Dermabacteraceae</taxon>
        <taxon>Brachybacterium</taxon>
    </lineage>
</organism>
<proteinExistence type="predicted"/>